<dbReference type="Proteomes" id="UP001161247">
    <property type="component" value="Chromosome 5"/>
</dbReference>
<organism evidence="2 3">
    <name type="scientific">Oldenlandia corymbosa var. corymbosa</name>
    <dbReference type="NCBI Taxonomy" id="529605"/>
    <lineage>
        <taxon>Eukaryota</taxon>
        <taxon>Viridiplantae</taxon>
        <taxon>Streptophyta</taxon>
        <taxon>Embryophyta</taxon>
        <taxon>Tracheophyta</taxon>
        <taxon>Spermatophyta</taxon>
        <taxon>Magnoliopsida</taxon>
        <taxon>eudicotyledons</taxon>
        <taxon>Gunneridae</taxon>
        <taxon>Pentapetalae</taxon>
        <taxon>asterids</taxon>
        <taxon>lamiids</taxon>
        <taxon>Gentianales</taxon>
        <taxon>Rubiaceae</taxon>
        <taxon>Rubioideae</taxon>
        <taxon>Spermacoceae</taxon>
        <taxon>Hedyotis-Oldenlandia complex</taxon>
        <taxon>Oldenlandia</taxon>
    </lineage>
</organism>
<protein>
    <submittedName>
        <fullName evidence="2">OLC1v1005499C1</fullName>
    </submittedName>
</protein>
<evidence type="ECO:0000313" key="2">
    <source>
        <dbReference type="EMBL" id="CAI9106361.1"/>
    </source>
</evidence>
<evidence type="ECO:0000256" key="1">
    <source>
        <dbReference type="SAM" id="MobiDB-lite"/>
    </source>
</evidence>
<feature type="region of interest" description="Disordered" evidence="1">
    <location>
        <begin position="52"/>
        <end position="71"/>
    </location>
</feature>
<sequence>MAVSLMLLECIGNEESLNSLSQADWKDVIEMVQKQMLEPHRNLANWNLKDYEEADHQPSPRERVDPDLSLAPDDAEKLKGAMETRANGDAPSK</sequence>
<name>A0AAV1DES1_OLDCO</name>
<accession>A0AAV1DES1</accession>
<dbReference type="AlphaFoldDB" id="A0AAV1DES1"/>
<feature type="compositionally biased region" description="Basic and acidic residues" evidence="1">
    <location>
        <begin position="52"/>
        <end position="66"/>
    </location>
</feature>
<proteinExistence type="predicted"/>
<dbReference type="EMBL" id="OX459122">
    <property type="protein sequence ID" value="CAI9106361.1"/>
    <property type="molecule type" value="Genomic_DNA"/>
</dbReference>
<evidence type="ECO:0000313" key="3">
    <source>
        <dbReference type="Proteomes" id="UP001161247"/>
    </source>
</evidence>
<gene>
    <name evidence="2" type="ORF">OLC1_LOCUS14869</name>
</gene>
<reference evidence="2" key="1">
    <citation type="submission" date="2023-03" db="EMBL/GenBank/DDBJ databases">
        <authorList>
            <person name="Julca I."/>
        </authorList>
    </citation>
    <scope>NUCLEOTIDE SEQUENCE</scope>
</reference>
<keyword evidence="3" id="KW-1185">Reference proteome</keyword>